<dbReference type="SUPFAM" id="SSF52540">
    <property type="entry name" value="P-loop containing nucleoside triphosphate hydrolases"/>
    <property type="match status" value="1"/>
</dbReference>
<accession>A0A6J5S225</accession>
<gene>
    <name evidence="1" type="ORF">UFOVP1355_56</name>
</gene>
<dbReference type="Pfam" id="PF13479">
    <property type="entry name" value="AAA_24"/>
    <property type="match status" value="1"/>
</dbReference>
<proteinExistence type="predicted"/>
<dbReference type="InterPro" id="IPR027417">
    <property type="entry name" value="P-loop_NTPase"/>
</dbReference>
<sequence>MAINLKRTSASAANGVKILCYGQSGAGKTSLIPTLPNPVVLSAEGGLLSIAGADVPFIEINSMEALREAYEWLTKSDEAKAFQSVAIDSISEIAEVVLNHEKKTNKDPRAAYGSMQEQMADVIRAFRDLPGRHVLMTAKLEKTQDEMGRVLYSPSMPGNKTGQALPYFFDEVLALRVEKDGEGNTQRALMCDSDGLWLAKDRSGKLGAWEGPDLGAVIAKIGGDV</sequence>
<reference evidence="1" key="1">
    <citation type="submission" date="2020-05" db="EMBL/GenBank/DDBJ databases">
        <authorList>
            <person name="Chiriac C."/>
            <person name="Salcher M."/>
            <person name="Ghai R."/>
            <person name="Kavagutti S V."/>
        </authorList>
    </citation>
    <scope>NUCLEOTIDE SEQUENCE</scope>
</reference>
<name>A0A6J5S225_9CAUD</name>
<dbReference type="EMBL" id="LR797288">
    <property type="protein sequence ID" value="CAB4200619.1"/>
    <property type="molecule type" value="Genomic_DNA"/>
</dbReference>
<organism evidence="1">
    <name type="scientific">uncultured Caudovirales phage</name>
    <dbReference type="NCBI Taxonomy" id="2100421"/>
    <lineage>
        <taxon>Viruses</taxon>
        <taxon>Duplodnaviria</taxon>
        <taxon>Heunggongvirae</taxon>
        <taxon>Uroviricota</taxon>
        <taxon>Caudoviricetes</taxon>
        <taxon>Peduoviridae</taxon>
        <taxon>Maltschvirus</taxon>
        <taxon>Maltschvirus maltsch</taxon>
    </lineage>
</organism>
<protein>
    <submittedName>
        <fullName evidence="1">Phage_P_loop, phage nucleotide-binding protein</fullName>
    </submittedName>
</protein>
<evidence type="ECO:0000313" key="1">
    <source>
        <dbReference type="EMBL" id="CAB4200619.1"/>
    </source>
</evidence>